<dbReference type="RefSeq" id="WP_214440199.1">
    <property type="nucleotide sequence ID" value="NZ_JAECZB010000049.1"/>
</dbReference>
<dbReference type="AlphaFoldDB" id="A0A8J7HDK1"/>
<organism evidence="1 2">
    <name type="scientific">Atlanticothrix silvestris CENA357</name>
    <dbReference type="NCBI Taxonomy" id="1725252"/>
    <lineage>
        <taxon>Bacteria</taxon>
        <taxon>Bacillati</taxon>
        <taxon>Cyanobacteriota</taxon>
        <taxon>Cyanophyceae</taxon>
        <taxon>Nostocales</taxon>
        <taxon>Nodulariaceae</taxon>
        <taxon>Atlanticothrix</taxon>
        <taxon>Atlanticothrix silvestris</taxon>
    </lineage>
</organism>
<evidence type="ECO:0000313" key="2">
    <source>
        <dbReference type="Proteomes" id="UP000599391"/>
    </source>
</evidence>
<comment type="caution">
    <text evidence="1">The sequence shown here is derived from an EMBL/GenBank/DDBJ whole genome shotgun (WGS) entry which is preliminary data.</text>
</comment>
<accession>A0A8J7HDK1</accession>
<sequence length="44" mass="5247">MQANIVYLAAQELWATEMFEINSPNRIFRKQILKKLLNPKVSWL</sequence>
<keyword evidence="2" id="KW-1185">Reference proteome</keyword>
<dbReference type="Proteomes" id="UP000599391">
    <property type="component" value="Unassembled WGS sequence"/>
</dbReference>
<proteinExistence type="predicted"/>
<name>A0A8J7HDK1_9CYAN</name>
<protein>
    <submittedName>
        <fullName evidence="1">Uncharacterized protein</fullName>
    </submittedName>
</protein>
<dbReference type="EMBL" id="JAECZB010000049">
    <property type="protein sequence ID" value="MBH8553943.1"/>
    <property type="molecule type" value="Genomic_DNA"/>
</dbReference>
<evidence type="ECO:0000313" key="1">
    <source>
        <dbReference type="EMBL" id="MBH8553943.1"/>
    </source>
</evidence>
<reference evidence="1 2" key="1">
    <citation type="journal article" date="2021" name="Int. J. Syst. Evol. Microbiol.">
        <title>Amazonocrinis nigriterrae gen. nov., sp. nov., Atlanticothrix silvestris gen. nov., sp. nov. and Dendronalium phyllosphericum gen. nov., sp. nov., nostocacean cyanobacteria from Brazilian environments.</title>
        <authorList>
            <person name="Alvarenga D.O."/>
            <person name="Andreote A.P.D."/>
            <person name="Branco L.H.Z."/>
            <person name="Delbaje E."/>
            <person name="Cruz R.B."/>
            <person name="Varani A.M."/>
            <person name="Fiore M.F."/>
        </authorList>
    </citation>
    <scope>NUCLEOTIDE SEQUENCE [LARGE SCALE GENOMIC DNA]</scope>
    <source>
        <strain evidence="1 2">CENA357</strain>
    </source>
</reference>
<gene>
    <name evidence="1" type="ORF">I8751_16500</name>
</gene>